<feature type="compositionally biased region" description="Basic residues" evidence="3">
    <location>
        <begin position="33"/>
        <end position="43"/>
    </location>
</feature>
<feature type="signal peptide" evidence="4">
    <location>
        <begin position="1"/>
        <end position="25"/>
    </location>
</feature>
<sequence length="189" mass="20951">MDRAQILLVGLPLFLFCSDIINLFASSPPPRPPKPHHHHHHHHHDDNHRSQPQPVVQQTLDFPTQKSIGIGAIGVGNTVNINFCSSCSYRGNAVTMKNMLETAFPGISVNLAKLPPSSPKTPTEQSCTCGSIWSNRYRDGCSGAFEVYCNGELVFSKLKNQRFPGEIELKDLVGRKIAEPRIVNEALWS</sequence>
<dbReference type="InterPro" id="IPR019389">
    <property type="entry name" value="Selenoprotein_T"/>
</dbReference>
<dbReference type="InterPro" id="IPR036249">
    <property type="entry name" value="Thioredoxin-like_sf"/>
</dbReference>
<dbReference type="GO" id="GO:0004791">
    <property type="term" value="F:thioredoxin-disulfide reductase (NADPH) activity"/>
    <property type="evidence" value="ECO:0007669"/>
    <property type="project" value="TreeGrafter"/>
</dbReference>
<dbReference type="Pfam" id="PF10262">
    <property type="entry name" value="Rdx"/>
    <property type="match status" value="1"/>
</dbReference>
<proteinExistence type="predicted"/>
<comment type="caution">
    <text evidence="5">The sequence shown here is derived from an EMBL/GenBank/DDBJ whole genome shotgun (WGS) entry which is preliminary data.</text>
</comment>
<dbReference type="PANTHER" id="PTHR13544:SF0">
    <property type="entry name" value="THIOREDOXIN REDUCTASE-LIKE SELENOPROTEIN T"/>
    <property type="match status" value="1"/>
</dbReference>
<evidence type="ECO:0000256" key="2">
    <source>
        <dbReference type="ARBA" id="ARBA00023284"/>
    </source>
</evidence>
<dbReference type="GO" id="GO:0045454">
    <property type="term" value="P:cell redox homeostasis"/>
    <property type="evidence" value="ECO:0007669"/>
    <property type="project" value="TreeGrafter"/>
</dbReference>
<dbReference type="AlphaFoldDB" id="A0A7J0E7K3"/>
<dbReference type="OrthoDB" id="60822at2759"/>
<accession>A0A7J0E7K3</accession>
<reference evidence="5 6" key="1">
    <citation type="submission" date="2019-07" db="EMBL/GenBank/DDBJ databases">
        <title>De Novo Assembly of kiwifruit Actinidia rufa.</title>
        <authorList>
            <person name="Sugita-Konishi S."/>
            <person name="Sato K."/>
            <person name="Mori E."/>
            <person name="Abe Y."/>
            <person name="Kisaki G."/>
            <person name="Hamano K."/>
            <person name="Suezawa K."/>
            <person name="Otani M."/>
            <person name="Fukuda T."/>
            <person name="Manabe T."/>
            <person name="Gomi K."/>
            <person name="Tabuchi M."/>
            <person name="Akimitsu K."/>
            <person name="Kataoka I."/>
        </authorList>
    </citation>
    <scope>NUCLEOTIDE SEQUENCE [LARGE SCALE GENOMIC DNA]</scope>
    <source>
        <strain evidence="6">cv. Fuchu</strain>
    </source>
</reference>
<evidence type="ECO:0000256" key="1">
    <source>
        <dbReference type="ARBA" id="ARBA00022729"/>
    </source>
</evidence>
<name>A0A7J0E7K3_9ERIC</name>
<keyword evidence="1 4" id="KW-0732">Signal</keyword>
<dbReference type="InterPro" id="IPR011893">
    <property type="entry name" value="Selenoprotein_Rdx-typ"/>
</dbReference>
<dbReference type="EMBL" id="BJWL01000002">
    <property type="protein sequence ID" value="GFY82380.1"/>
    <property type="molecule type" value="Genomic_DNA"/>
</dbReference>
<evidence type="ECO:0000256" key="3">
    <source>
        <dbReference type="SAM" id="MobiDB-lite"/>
    </source>
</evidence>
<feature type="chain" id="PRO_5029524069" evidence="4">
    <location>
        <begin position="26"/>
        <end position="189"/>
    </location>
</feature>
<protein>
    <submittedName>
        <fullName evidence="5">Selenoprotein, Rdx type</fullName>
    </submittedName>
</protein>
<organism evidence="5 6">
    <name type="scientific">Actinidia rufa</name>
    <dbReference type="NCBI Taxonomy" id="165716"/>
    <lineage>
        <taxon>Eukaryota</taxon>
        <taxon>Viridiplantae</taxon>
        <taxon>Streptophyta</taxon>
        <taxon>Embryophyta</taxon>
        <taxon>Tracheophyta</taxon>
        <taxon>Spermatophyta</taxon>
        <taxon>Magnoliopsida</taxon>
        <taxon>eudicotyledons</taxon>
        <taxon>Gunneridae</taxon>
        <taxon>Pentapetalae</taxon>
        <taxon>asterids</taxon>
        <taxon>Ericales</taxon>
        <taxon>Actinidiaceae</taxon>
        <taxon>Actinidia</taxon>
    </lineage>
</organism>
<gene>
    <name evidence="5" type="ORF">Acr_02g0006200</name>
</gene>
<evidence type="ECO:0000313" key="5">
    <source>
        <dbReference type="EMBL" id="GFY82380.1"/>
    </source>
</evidence>
<evidence type="ECO:0000256" key="4">
    <source>
        <dbReference type="SAM" id="SignalP"/>
    </source>
</evidence>
<dbReference type="SUPFAM" id="SSF52833">
    <property type="entry name" value="Thioredoxin-like"/>
    <property type="match status" value="1"/>
</dbReference>
<dbReference type="NCBIfam" id="TIGR02174">
    <property type="entry name" value="CXXU_selWTH"/>
    <property type="match status" value="1"/>
</dbReference>
<dbReference type="Proteomes" id="UP000585474">
    <property type="component" value="Unassembled WGS sequence"/>
</dbReference>
<dbReference type="Gene3D" id="3.40.30.10">
    <property type="entry name" value="Glutaredoxin"/>
    <property type="match status" value="1"/>
</dbReference>
<evidence type="ECO:0000313" key="6">
    <source>
        <dbReference type="Proteomes" id="UP000585474"/>
    </source>
</evidence>
<keyword evidence="2" id="KW-0676">Redox-active center</keyword>
<feature type="region of interest" description="Disordered" evidence="3">
    <location>
        <begin position="27"/>
        <end position="54"/>
    </location>
</feature>
<dbReference type="GO" id="GO:0005789">
    <property type="term" value="C:endoplasmic reticulum membrane"/>
    <property type="evidence" value="ECO:0007669"/>
    <property type="project" value="TreeGrafter"/>
</dbReference>
<keyword evidence="6" id="KW-1185">Reference proteome</keyword>
<dbReference type="PANTHER" id="PTHR13544">
    <property type="entry name" value="SELENOPROTEIN T"/>
    <property type="match status" value="1"/>
</dbReference>